<dbReference type="Gene3D" id="1.10.10.10">
    <property type="entry name" value="Winged helix-like DNA-binding domain superfamily/Winged helix DNA-binding domain"/>
    <property type="match status" value="1"/>
</dbReference>
<dbReference type="Proteomes" id="UP001161405">
    <property type="component" value="Unassembled WGS sequence"/>
</dbReference>
<dbReference type="SMART" id="SM00347">
    <property type="entry name" value="HTH_MARR"/>
    <property type="match status" value="1"/>
</dbReference>
<keyword evidence="3" id="KW-1185">Reference proteome</keyword>
<reference evidence="2" key="2">
    <citation type="submission" date="2023-01" db="EMBL/GenBank/DDBJ databases">
        <title>Draft genome sequence of Maritalea porphyrae strain NBRC 107169.</title>
        <authorList>
            <person name="Sun Q."/>
            <person name="Mori K."/>
        </authorList>
    </citation>
    <scope>NUCLEOTIDE SEQUENCE</scope>
    <source>
        <strain evidence="2">NBRC 107169</strain>
    </source>
</reference>
<evidence type="ECO:0000313" key="3">
    <source>
        <dbReference type="Proteomes" id="UP001161405"/>
    </source>
</evidence>
<dbReference type="InterPro" id="IPR000835">
    <property type="entry name" value="HTH_MarR-typ"/>
</dbReference>
<evidence type="ECO:0000313" key="2">
    <source>
        <dbReference type="EMBL" id="GLQ17655.1"/>
    </source>
</evidence>
<dbReference type="Pfam" id="PF12802">
    <property type="entry name" value="MarR_2"/>
    <property type="match status" value="1"/>
</dbReference>
<comment type="caution">
    <text evidence="2">The sequence shown here is derived from an EMBL/GenBank/DDBJ whole genome shotgun (WGS) entry which is preliminary data.</text>
</comment>
<proteinExistence type="predicted"/>
<name>A0ABQ5UQW4_9HYPH</name>
<sequence length="127" mass="14421">MHKIFHEQVEAELKAANLPPLTWYDVLWELEKTEHCGLRAYELQPKLLLPQYGMSRILTRMEAAGLIQKQECPEDGRGQVLGITEAGRTTRAKMWAIYGKLMHDMLGAKLSEEETTTLAALLNKLAK</sequence>
<organism evidence="2 3">
    <name type="scientific">Maritalea porphyrae</name>
    <dbReference type="NCBI Taxonomy" id="880732"/>
    <lineage>
        <taxon>Bacteria</taxon>
        <taxon>Pseudomonadati</taxon>
        <taxon>Pseudomonadota</taxon>
        <taxon>Alphaproteobacteria</taxon>
        <taxon>Hyphomicrobiales</taxon>
        <taxon>Devosiaceae</taxon>
        <taxon>Maritalea</taxon>
    </lineage>
</organism>
<dbReference type="InterPro" id="IPR036388">
    <property type="entry name" value="WH-like_DNA-bd_sf"/>
</dbReference>
<accession>A0ABQ5UQW4</accession>
<gene>
    <name evidence="2" type="ORF">GCM10007879_19040</name>
</gene>
<dbReference type="PROSITE" id="PS50995">
    <property type="entry name" value="HTH_MARR_2"/>
    <property type="match status" value="1"/>
</dbReference>
<reference evidence="2" key="1">
    <citation type="journal article" date="2014" name="Int. J. Syst. Evol. Microbiol.">
        <title>Complete genome of a new Firmicutes species belonging to the dominant human colonic microbiota ('Ruminococcus bicirculans') reveals two chromosomes and a selective capacity to utilize plant glucans.</title>
        <authorList>
            <consortium name="NISC Comparative Sequencing Program"/>
            <person name="Wegmann U."/>
            <person name="Louis P."/>
            <person name="Goesmann A."/>
            <person name="Henrissat B."/>
            <person name="Duncan S.H."/>
            <person name="Flint H.J."/>
        </authorList>
    </citation>
    <scope>NUCLEOTIDE SEQUENCE</scope>
    <source>
        <strain evidence="2">NBRC 107169</strain>
    </source>
</reference>
<dbReference type="InterPro" id="IPR039422">
    <property type="entry name" value="MarR/SlyA-like"/>
</dbReference>
<dbReference type="InterPro" id="IPR036390">
    <property type="entry name" value="WH_DNA-bd_sf"/>
</dbReference>
<dbReference type="PANTHER" id="PTHR33164:SF104">
    <property type="entry name" value="TRANSCRIPTIONAL REGULATORY PROTEIN"/>
    <property type="match status" value="1"/>
</dbReference>
<dbReference type="PRINTS" id="PR00598">
    <property type="entry name" value="HTHMARR"/>
</dbReference>
<protein>
    <recommendedName>
        <fullName evidence="1">HTH marR-type domain-containing protein</fullName>
    </recommendedName>
</protein>
<dbReference type="PANTHER" id="PTHR33164">
    <property type="entry name" value="TRANSCRIPTIONAL REGULATOR, MARR FAMILY"/>
    <property type="match status" value="1"/>
</dbReference>
<dbReference type="RefSeq" id="WP_284363968.1">
    <property type="nucleotide sequence ID" value="NZ_BSNI01000002.1"/>
</dbReference>
<dbReference type="SUPFAM" id="SSF46785">
    <property type="entry name" value="Winged helix' DNA-binding domain"/>
    <property type="match status" value="1"/>
</dbReference>
<dbReference type="EMBL" id="BSNI01000002">
    <property type="protein sequence ID" value="GLQ17655.1"/>
    <property type="molecule type" value="Genomic_DNA"/>
</dbReference>
<feature type="domain" description="HTH marR-type" evidence="1">
    <location>
        <begin position="1"/>
        <end position="127"/>
    </location>
</feature>
<evidence type="ECO:0000259" key="1">
    <source>
        <dbReference type="PROSITE" id="PS50995"/>
    </source>
</evidence>